<dbReference type="InterPro" id="IPR017853">
    <property type="entry name" value="GH"/>
</dbReference>
<dbReference type="AlphaFoldDB" id="A0A7C8K668"/>
<protein>
    <recommendedName>
        <fullName evidence="6">N-acetyltransferase domain-containing protein</fullName>
    </recommendedName>
</protein>
<dbReference type="SUPFAM" id="SSF51445">
    <property type="entry name" value="(Trans)glycosidases"/>
    <property type="match status" value="1"/>
</dbReference>
<feature type="compositionally biased region" description="Polar residues" evidence="5">
    <location>
        <begin position="19"/>
        <end position="31"/>
    </location>
</feature>
<accession>A0A7C8K668</accession>
<organism evidence="7 8">
    <name type="scientific">Orbilia oligospora</name>
    <name type="common">Nematode-trapping fungus</name>
    <name type="synonym">Arthrobotrys oligospora</name>
    <dbReference type="NCBI Taxonomy" id="2813651"/>
    <lineage>
        <taxon>Eukaryota</taxon>
        <taxon>Fungi</taxon>
        <taxon>Dikarya</taxon>
        <taxon>Ascomycota</taxon>
        <taxon>Pezizomycotina</taxon>
        <taxon>Orbiliomycetes</taxon>
        <taxon>Orbiliales</taxon>
        <taxon>Orbiliaceae</taxon>
        <taxon>Orbilia</taxon>
    </lineage>
</organism>
<evidence type="ECO:0000313" key="7">
    <source>
        <dbReference type="EMBL" id="KAF3141647.1"/>
    </source>
</evidence>
<dbReference type="InterPro" id="IPR000182">
    <property type="entry name" value="GNAT_dom"/>
</dbReference>
<evidence type="ECO:0000256" key="5">
    <source>
        <dbReference type="SAM" id="MobiDB-lite"/>
    </source>
</evidence>
<evidence type="ECO:0000256" key="1">
    <source>
        <dbReference type="ARBA" id="ARBA00005336"/>
    </source>
</evidence>
<keyword evidence="3" id="KW-0325">Glycoprotein</keyword>
<dbReference type="Proteomes" id="UP000480548">
    <property type="component" value="Unassembled WGS sequence"/>
</dbReference>
<dbReference type="EMBL" id="WIQZ01000013">
    <property type="protein sequence ID" value="KAF3141647.1"/>
    <property type="molecule type" value="Genomic_DNA"/>
</dbReference>
<dbReference type="CDD" id="cd04301">
    <property type="entry name" value="NAT_SF"/>
    <property type="match status" value="1"/>
</dbReference>
<dbReference type="Pfam" id="PF00933">
    <property type="entry name" value="Glyco_hydro_3"/>
    <property type="match status" value="1"/>
</dbReference>
<feature type="region of interest" description="Disordered" evidence="5">
    <location>
        <begin position="1"/>
        <end position="35"/>
    </location>
</feature>
<dbReference type="Gene3D" id="3.40.50.1700">
    <property type="entry name" value="Glycoside hydrolase family 3 C-terminal domain"/>
    <property type="match status" value="1"/>
</dbReference>
<dbReference type="PANTHER" id="PTHR30480">
    <property type="entry name" value="BETA-HEXOSAMINIDASE-RELATED"/>
    <property type="match status" value="1"/>
</dbReference>
<keyword evidence="4" id="KW-0326">Glycosidase</keyword>
<evidence type="ECO:0000256" key="4">
    <source>
        <dbReference type="ARBA" id="ARBA00023295"/>
    </source>
</evidence>
<evidence type="ECO:0000259" key="6">
    <source>
        <dbReference type="PROSITE" id="PS51186"/>
    </source>
</evidence>
<gene>
    <name evidence="7" type="ORF">TWF703_001667</name>
</gene>
<evidence type="ECO:0000313" key="8">
    <source>
        <dbReference type="Proteomes" id="UP000480548"/>
    </source>
</evidence>
<dbReference type="PROSITE" id="PS51186">
    <property type="entry name" value="GNAT"/>
    <property type="match status" value="1"/>
</dbReference>
<dbReference type="Gene3D" id="3.40.630.30">
    <property type="match status" value="2"/>
</dbReference>
<sequence>MMSNTPYKTSHPYYEGPESTGQKRAWSQDTPYSREENRDLVRRQIGKLVIIPMDMPESAQYVTDMVERYHIGGVLLCRRSIRHAVDISRIVRDLQVAARKAGHSHPLFIMIEQENGMVRMRNFCWVIEKAMLIICYAQFSPFGNGDLGTQFPGALAVGAFRSSEILYDIARASAQELQSLSVNTNVAPVLNIEEQSPEGLSSRMFGDDPANVWRCTSAILDAHRSTNLVSIVKHFPAPRQGSGGILDTRNIATEPRYAPFRKAFENGVDGVLLEPTMWAASTDTTFGGKDSLPKNLIRKHLQYEGVLIGSVDKMSDDAAGRCASRGQLSIRGFVNGCDMLILCEHPHDVTDALEEIYTAVETGNITRASLEQSWERIRRVKERYLRWEEAIDPPQIHLTLQALMRRNRELSFRSYEMATTVIKDARNLLPLTKSQRQSVLRQSGTCVLLTPVAPPRFPGQVGVDPFEYLGRAINARSIAVSHAPYTHEGLQETHTSLLKKANIIIFVLSLDTDPEYRSQIETMRSLARQRLVLEPPIIVITACSPRDMLPEVPFLETVVSCYEYSREALESAVSIIFGEVKATGVLPLRKSLPLNSGAPVDSFQRWEVHEWEKRRDLYASADLWKKCFGWNPSWNLNSSILSDLLDRPGNAKHYVVKDPRSHGKILGLCATYTIHAGKNLVGSMALLMVDPDFRNSGIGTALHDEAFQFMRAHPEIDSVQLGSIFPRFFPGLPELLPKEQKEWFKRRGWKIEDNFIFDLYQNITNWRPSQQDVFADLSRQGITFGVCNPGVFDSLIQFEDKHFSSYPGWVEKYRALKDTNGTFIRLVISNYNQDLLIEYVDYADAVLAFGIVPDGQSAIVGAALVFSGAGSNKISKEVPWPKAIGDRVGGLACVGMGPEFRGRGVGIGLVCAAIIELQSRGLTGCFVDWSTDRQVYEELG</sequence>
<dbReference type="InterPro" id="IPR016181">
    <property type="entry name" value="Acyl_CoA_acyltransferase"/>
</dbReference>
<feature type="domain" description="N-acetyltransferase" evidence="6">
    <location>
        <begin position="606"/>
        <end position="780"/>
    </location>
</feature>
<dbReference type="Pfam" id="PF00583">
    <property type="entry name" value="Acetyltransf_1"/>
    <property type="match status" value="1"/>
</dbReference>
<comment type="caution">
    <text evidence="7">The sequence shown here is derived from an EMBL/GenBank/DDBJ whole genome shotgun (WGS) entry which is preliminary data.</text>
</comment>
<dbReference type="InterPro" id="IPR001764">
    <property type="entry name" value="Glyco_hydro_3_N"/>
</dbReference>
<evidence type="ECO:0000256" key="2">
    <source>
        <dbReference type="ARBA" id="ARBA00022801"/>
    </source>
</evidence>
<dbReference type="InterPro" id="IPR036962">
    <property type="entry name" value="Glyco_hydro_3_N_sf"/>
</dbReference>
<dbReference type="InterPro" id="IPR036881">
    <property type="entry name" value="Glyco_hydro_3_C_sf"/>
</dbReference>
<dbReference type="GO" id="GO:0005975">
    <property type="term" value="P:carbohydrate metabolic process"/>
    <property type="evidence" value="ECO:0007669"/>
    <property type="project" value="InterPro"/>
</dbReference>
<reference evidence="7 8" key="1">
    <citation type="submission" date="2019-06" db="EMBL/GenBank/DDBJ databases">
        <authorList>
            <person name="Palmer J.M."/>
        </authorList>
    </citation>
    <scope>NUCLEOTIDE SEQUENCE [LARGE SCALE GENOMIC DNA]</scope>
    <source>
        <strain evidence="7 8">TWF703</strain>
    </source>
</reference>
<keyword evidence="2" id="KW-0378">Hydrolase</keyword>
<dbReference type="InterPro" id="IPR050226">
    <property type="entry name" value="NagZ_Beta-hexosaminidase"/>
</dbReference>
<dbReference type="PANTHER" id="PTHR30480:SF8">
    <property type="entry name" value="PUTATIVE (AFU_ORTHOLOGUE AFUA_8G04060)-RELATED"/>
    <property type="match status" value="1"/>
</dbReference>
<proteinExistence type="inferred from homology"/>
<dbReference type="SUPFAM" id="SSF55729">
    <property type="entry name" value="Acyl-CoA N-acyltransferases (Nat)"/>
    <property type="match status" value="1"/>
</dbReference>
<dbReference type="Gene3D" id="3.20.20.300">
    <property type="entry name" value="Glycoside hydrolase, family 3, N-terminal domain"/>
    <property type="match status" value="1"/>
</dbReference>
<evidence type="ECO:0000256" key="3">
    <source>
        <dbReference type="ARBA" id="ARBA00023180"/>
    </source>
</evidence>
<dbReference type="GO" id="GO:0009254">
    <property type="term" value="P:peptidoglycan turnover"/>
    <property type="evidence" value="ECO:0007669"/>
    <property type="project" value="TreeGrafter"/>
</dbReference>
<name>A0A7C8K668_ORBOL</name>
<dbReference type="GO" id="GO:0004553">
    <property type="term" value="F:hydrolase activity, hydrolyzing O-glycosyl compounds"/>
    <property type="evidence" value="ECO:0007669"/>
    <property type="project" value="InterPro"/>
</dbReference>
<dbReference type="GO" id="GO:0016747">
    <property type="term" value="F:acyltransferase activity, transferring groups other than amino-acyl groups"/>
    <property type="evidence" value="ECO:0007669"/>
    <property type="project" value="InterPro"/>
</dbReference>
<comment type="similarity">
    <text evidence="1">Belongs to the glycosyl hydrolase 3 family.</text>
</comment>